<dbReference type="InterPro" id="IPR049383">
    <property type="entry name" value="UbiD-like_N"/>
</dbReference>
<keyword evidence="18" id="KW-1185">Reference proteome</keyword>
<evidence type="ECO:0000256" key="3">
    <source>
        <dbReference type="ARBA" id="ARBA00010021"/>
    </source>
</evidence>
<dbReference type="Pfam" id="PF20695">
    <property type="entry name" value="UbiD_N"/>
    <property type="match status" value="1"/>
</dbReference>
<dbReference type="RefSeq" id="WP_062386458.1">
    <property type="nucleotide sequence ID" value="NZ_CP014750.1"/>
</dbReference>
<dbReference type="InterPro" id="IPR002830">
    <property type="entry name" value="UbiD"/>
</dbReference>
<gene>
    <name evidence="17" type="ORF">A0127_00490</name>
</gene>
<dbReference type="PANTHER" id="PTHR30108:SF21">
    <property type="entry name" value="4-HYDROXYBENZOATE DECARBOXYLASE"/>
    <property type="match status" value="1"/>
</dbReference>
<evidence type="ECO:0000256" key="8">
    <source>
        <dbReference type="ARBA" id="ARBA00023229"/>
    </source>
</evidence>
<dbReference type="GeneID" id="27138978"/>
<proteinExistence type="inferred from homology"/>
<protein>
    <recommendedName>
        <fullName evidence="12">Anhydromevalonate phosphate decarboxylase</fullName>
        <ecNumber evidence="11">4.1.1.126</ecNumber>
    </recommendedName>
</protein>
<feature type="domain" description="3-octaprenyl-4-hydroxybenzoate carboxy-lyase-like Rift-related" evidence="14">
    <location>
        <begin position="88"/>
        <end position="279"/>
    </location>
</feature>
<evidence type="ECO:0000256" key="11">
    <source>
        <dbReference type="ARBA" id="ARBA00049727"/>
    </source>
</evidence>
<comment type="similarity">
    <text evidence="3">Belongs to the UbiD family.</text>
</comment>
<dbReference type="NCBIfam" id="TIGR00148">
    <property type="entry name" value="UbiD family decarboxylase"/>
    <property type="match status" value="1"/>
</dbReference>
<dbReference type="Pfam" id="PF20696">
    <property type="entry name" value="UbiD_C"/>
    <property type="match status" value="1"/>
</dbReference>
<dbReference type="PANTHER" id="PTHR30108">
    <property type="entry name" value="3-OCTAPRENYL-4-HYDROXYBENZOATE CARBOXY-LYASE-RELATED"/>
    <property type="match status" value="1"/>
</dbReference>
<evidence type="ECO:0000256" key="13">
    <source>
        <dbReference type="ARBA" id="ARBA00049936"/>
    </source>
</evidence>
<comment type="function">
    <text evidence="10">Catalyzes the conversion of trans-anhydromevalonate 5-phosphate (tAHMP) into isopentenyl phosphate. Involved in the archaeal mevalonate (MVA) pathway, which provides fundamental precursors for isoprenoid biosynthesis, such as isopentenyl diphosphate (IPP) and dimethylallyl diphosphate (DMAPP).</text>
</comment>
<name>A0A142CSK1_9EURY</name>
<evidence type="ECO:0000256" key="6">
    <source>
        <dbReference type="ARBA" id="ARBA00022793"/>
    </source>
</evidence>
<dbReference type="Proteomes" id="UP000073604">
    <property type="component" value="Chromosome"/>
</dbReference>
<keyword evidence="6" id="KW-0456">Lyase</keyword>
<evidence type="ECO:0000256" key="5">
    <source>
        <dbReference type="ARBA" id="ARBA00022643"/>
    </source>
</evidence>
<keyword evidence="7" id="KW-0464">Manganese</keyword>
<dbReference type="InterPro" id="IPR048304">
    <property type="entry name" value="UbiD_Rift_dom"/>
</dbReference>
<evidence type="ECO:0000256" key="12">
    <source>
        <dbReference type="ARBA" id="ARBA00049754"/>
    </source>
</evidence>
<evidence type="ECO:0000256" key="7">
    <source>
        <dbReference type="ARBA" id="ARBA00023211"/>
    </source>
</evidence>
<feature type="domain" description="3-octaprenyl-4-hydroxybenzoate carboxy-lyase-like C-terminal" evidence="16">
    <location>
        <begin position="285"/>
        <end position="406"/>
    </location>
</feature>
<dbReference type="Gene3D" id="3.40.1670.10">
    <property type="entry name" value="UbiD C-terminal domain-like"/>
    <property type="match status" value="1"/>
</dbReference>
<reference evidence="18" key="1">
    <citation type="submission" date="2016-03" db="EMBL/GenBank/DDBJ databases">
        <authorList>
            <person name="Oger P.M."/>
        </authorList>
    </citation>
    <scope>NUCLEOTIDE SEQUENCE [LARGE SCALE GENOMIC DNA]</scope>
    <source>
        <strain evidence="18">OG-1</strain>
    </source>
</reference>
<dbReference type="GO" id="GO:0016831">
    <property type="term" value="F:carboxy-lyase activity"/>
    <property type="evidence" value="ECO:0007669"/>
    <property type="project" value="UniProtKB-KW"/>
</dbReference>
<dbReference type="SUPFAM" id="SSF143968">
    <property type="entry name" value="UbiD C-terminal domain-like"/>
    <property type="match status" value="1"/>
</dbReference>
<dbReference type="FunFam" id="3.40.1670.10:FF:000003">
    <property type="entry name" value="Phenolic acid decarboxylase"/>
    <property type="match status" value="1"/>
</dbReference>
<sequence>MLGEILSRFEDLVVIKEPVKKELEITRYLLKYPDRPVLFEDVEGWKVAGNIWSTRERIASYLNTTREKLIHLIAEAMENPRPYRMAEDAPFLKNPTGDFSLKELPIPKYYPRDGGQYFTSAMVIAKDDNGFVNVSFHRMMVRDEKSAAIRLVPRHLYSMWKEKAERGEDLDIRIVVGNPVHLLLAGSVSTAYGVSELEIASAMSEMAFGRPLEVIDLGGIPVPVESEFVFEAKITPELVDEGPFVDITGTYDIVRKQPLVVFEKMYHVENPIFHALLSGGYEHYMLMGLPKEPQIYASVKRVVPKVHGVRLTEGGAMWLHAVVSITKQHEGDGKNAILAAFAGHPSLKRVIVVDEDINIYDDREVEWAVATRFQPDRDLVIVPNARGSSLDPSAEKGLTAKWGIDATKPLSREKEFERARV</sequence>
<dbReference type="KEGG" id="tpep:A0127_00490"/>
<evidence type="ECO:0000256" key="2">
    <source>
        <dbReference type="ARBA" id="ARBA00005092"/>
    </source>
</evidence>
<organism evidence="17 18">
    <name type="scientific">Thermococcus peptonophilus</name>
    <dbReference type="NCBI Taxonomy" id="53952"/>
    <lineage>
        <taxon>Archaea</taxon>
        <taxon>Methanobacteriati</taxon>
        <taxon>Methanobacteriota</taxon>
        <taxon>Thermococci</taxon>
        <taxon>Thermococcales</taxon>
        <taxon>Thermococcaceae</taxon>
        <taxon>Thermococcus</taxon>
    </lineage>
</organism>
<dbReference type="STRING" id="53952.A0127_00490"/>
<evidence type="ECO:0000256" key="1">
    <source>
        <dbReference type="ARBA" id="ARBA00001936"/>
    </source>
</evidence>
<evidence type="ECO:0000256" key="9">
    <source>
        <dbReference type="ARBA" id="ARBA00049054"/>
    </source>
</evidence>
<evidence type="ECO:0000259" key="14">
    <source>
        <dbReference type="Pfam" id="PF01977"/>
    </source>
</evidence>
<dbReference type="EC" id="4.1.1.126" evidence="11"/>
<evidence type="ECO:0000256" key="10">
    <source>
        <dbReference type="ARBA" id="ARBA00049583"/>
    </source>
</evidence>
<comment type="cofactor">
    <cofactor evidence="1">
        <name>Mn(2+)</name>
        <dbReference type="ChEBI" id="CHEBI:29035"/>
    </cofactor>
</comment>
<dbReference type="SUPFAM" id="SSF50475">
    <property type="entry name" value="FMN-binding split barrel"/>
    <property type="match status" value="1"/>
</dbReference>
<evidence type="ECO:0000313" key="18">
    <source>
        <dbReference type="Proteomes" id="UP000073604"/>
    </source>
</evidence>
<comment type="cofactor">
    <cofactor evidence="13">
        <name>prenylated FMN</name>
        <dbReference type="ChEBI" id="CHEBI:87746"/>
    </cofactor>
</comment>
<keyword evidence="6" id="KW-0210">Decarboxylase</keyword>
<keyword evidence="8" id="KW-0414">Isoprene biosynthesis</keyword>
<evidence type="ECO:0000313" key="17">
    <source>
        <dbReference type="EMBL" id="AMQ17753.1"/>
    </source>
</evidence>
<dbReference type="Pfam" id="PF01977">
    <property type="entry name" value="UbiD"/>
    <property type="match status" value="1"/>
</dbReference>
<dbReference type="AlphaFoldDB" id="A0A142CSK1"/>
<dbReference type="EMBL" id="CP014750">
    <property type="protein sequence ID" value="AMQ17753.1"/>
    <property type="molecule type" value="Genomic_DNA"/>
</dbReference>
<comment type="pathway">
    <text evidence="2">Isoprenoid biosynthesis; isopentenyl diphosphate biosynthesis via mevalonate pathway.</text>
</comment>
<evidence type="ECO:0000259" key="15">
    <source>
        <dbReference type="Pfam" id="PF20695"/>
    </source>
</evidence>
<dbReference type="GO" id="GO:0005737">
    <property type="term" value="C:cytoplasm"/>
    <property type="evidence" value="ECO:0007669"/>
    <property type="project" value="TreeGrafter"/>
</dbReference>
<dbReference type="InterPro" id="IPR049381">
    <property type="entry name" value="UbiD-like_C"/>
</dbReference>
<evidence type="ECO:0000259" key="16">
    <source>
        <dbReference type="Pfam" id="PF20696"/>
    </source>
</evidence>
<comment type="catalytic activity">
    <reaction evidence="9">
        <text>(2E)-3-methyl-5-phosphooxypent-2-enoate + H(+) = isopentenyl phosphate + CO2</text>
        <dbReference type="Rhea" id="RHEA:78971"/>
        <dbReference type="ChEBI" id="CHEBI:15378"/>
        <dbReference type="ChEBI" id="CHEBI:16526"/>
        <dbReference type="ChEBI" id="CHEBI:65078"/>
        <dbReference type="ChEBI" id="CHEBI:229665"/>
        <dbReference type="EC" id="4.1.1.126"/>
    </reaction>
    <physiologicalReaction direction="left-to-right" evidence="9">
        <dbReference type="Rhea" id="RHEA:78972"/>
    </physiologicalReaction>
</comment>
<dbReference type="OrthoDB" id="8480at2157"/>
<evidence type="ECO:0000256" key="4">
    <source>
        <dbReference type="ARBA" id="ARBA00022630"/>
    </source>
</evidence>
<keyword evidence="5" id="KW-0288">FMN</keyword>
<feature type="domain" description="3-octaprenyl-4-hydroxybenzoate carboxy-lyase-like N-terminal" evidence="15">
    <location>
        <begin position="5"/>
        <end position="77"/>
    </location>
</feature>
<accession>A0A142CSK1</accession>
<dbReference type="GO" id="GO:0008299">
    <property type="term" value="P:isoprenoid biosynthetic process"/>
    <property type="evidence" value="ECO:0007669"/>
    <property type="project" value="UniProtKB-KW"/>
</dbReference>
<keyword evidence="4" id="KW-0285">Flavoprotein</keyword>